<comment type="caution">
    <text evidence="1">The sequence shown here is derived from an EMBL/GenBank/DDBJ whole genome shotgun (WGS) entry which is preliminary data.</text>
</comment>
<evidence type="ECO:0000313" key="2">
    <source>
        <dbReference type="Proteomes" id="UP001218188"/>
    </source>
</evidence>
<keyword evidence="2" id="KW-1185">Reference proteome</keyword>
<sequence>MSHPFKIFLQPTGTSDITHRLDVSQDTRYAPLRAAITQCLSHFLSNGDAKTATMTTILNAYTNDNFKATFKSVHGQTASPDHAMLDKFLNGTPPDVVLEKCQGDAEIAWGNVNNGPKDIDLRNEVMLLDELVHAFLGITIDPDPTHTPNHKDEKHEHHSLIIRLVYLHELQHAVMKFFFTSAIATPLRATPHFEEYLRFGLFAEWASKAAALDTTTRMWTIQNLIAEDATGALHIMDQQSISALIASFVTSNLARPPLIPTTLAPPAPSSFRCRVVNTPINKATDVQPSIDPRVGLGISWKRDGPRRPRGADITRASSHKLKSSFTVPHA</sequence>
<name>A0AAD6SX93_9AGAR</name>
<proteinExistence type="predicted"/>
<dbReference type="EMBL" id="JARJCM010000049">
    <property type="protein sequence ID" value="KAJ7035520.1"/>
    <property type="molecule type" value="Genomic_DNA"/>
</dbReference>
<reference evidence="1" key="1">
    <citation type="submission" date="2023-03" db="EMBL/GenBank/DDBJ databases">
        <title>Massive genome expansion in bonnet fungi (Mycena s.s.) driven by repeated elements and novel gene families across ecological guilds.</title>
        <authorList>
            <consortium name="Lawrence Berkeley National Laboratory"/>
            <person name="Harder C.B."/>
            <person name="Miyauchi S."/>
            <person name="Viragh M."/>
            <person name="Kuo A."/>
            <person name="Thoen E."/>
            <person name="Andreopoulos B."/>
            <person name="Lu D."/>
            <person name="Skrede I."/>
            <person name="Drula E."/>
            <person name="Henrissat B."/>
            <person name="Morin E."/>
            <person name="Kohler A."/>
            <person name="Barry K."/>
            <person name="LaButti K."/>
            <person name="Morin E."/>
            <person name="Salamov A."/>
            <person name="Lipzen A."/>
            <person name="Mereny Z."/>
            <person name="Hegedus B."/>
            <person name="Baldrian P."/>
            <person name="Stursova M."/>
            <person name="Weitz H."/>
            <person name="Taylor A."/>
            <person name="Grigoriev I.V."/>
            <person name="Nagy L.G."/>
            <person name="Martin F."/>
            <person name="Kauserud H."/>
        </authorList>
    </citation>
    <scope>NUCLEOTIDE SEQUENCE</scope>
    <source>
        <strain evidence="1">CBHHK200</strain>
    </source>
</reference>
<organism evidence="1 2">
    <name type="scientific">Mycena alexandri</name>
    <dbReference type="NCBI Taxonomy" id="1745969"/>
    <lineage>
        <taxon>Eukaryota</taxon>
        <taxon>Fungi</taxon>
        <taxon>Dikarya</taxon>
        <taxon>Basidiomycota</taxon>
        <taxon>Agaricomycotina</taxon>
        <taxon>Agaricomycetes</taxon>
        <taxon>Agaricomycetidae</taxon>
        <taxon>Agaricales</taxon>
        <taxon>Marasmiineae</taxon>
        <taxon>Mycenaceae</taxon>
        <taxon>Mycena</taxon>
    </lineage>
</organism>
<protein>
    <submittedName>
        <fullName evidence="1">Uncharacterized protein</fullName>
    </submittedName>
</protein>
<accession>A0AAD6SX93</accession>
<evidence type="ECO:0000313" key="1">
    <source>
        <dbReference type="EMBL" id="KAJ7035520.1"/>
    </source>
</evidence>
<dbReference type="Proteomes" id="UP001218188">
    <property type="component" value="Unassembled WGS sequence"/>
</dbReference>
<gene>
    <name evidence="1" type="ORF">C8F04DRAFT_1097544</name>
</gene>
<dbReference type="AlphaFoldDB" id="A0AAD6SX93"/>